<keyword evidence="1" id="KW-0732">Signal</keyword>
<proteinExistence type="predicted"/>
<sequence>MKLLFTTSTFALLLLASPMLQAQSSLAAQLEQCRTEQNALKRLVCYDEINLRTAGTTASPAPQAAERARQATTTASATDNFGKEHRQVAADPVDQLYATVTKLSLSPRKEMIIELDNGQIWRQSGSGQFPLQSGERIYIKRGMLGAFYLGKDGSNRTLKVVRSN</sequence>
<organism evidence="2 3">
    <name type="scientific">Alishewanella jeotgali KCTC 22429</name>
    <dbReference type="NCBI Taxonomy" id="1129374"/>
    <lineage>
        <taxon>Bacteria</taxon>
        <taxon>Pseudomonadati</taxon>
        <taxon>Pseudomonadota</taxon>
        <taxon>Gammaproteobacteria</taxon>
        <taxon>Alteromonadales</taxon>
        <taxon>Alteromonadaceae</taxon>
        <taxon>Alishewanella</taxon>
    </lineage>
</organism>
<dbReference type="RefSeq" id="WP_008950712.1">
    <property type="nucleotide sequence ID" value="NZ_AHTH01000028.1"/>
</dbReference>
<evidence type="ECO:0000256" key="1">
    <source>
        <dbReference type="SAM" id="SignalP"/>
    </source>
</evidence>
<accession>H3ZF01</accession>
<keyword evidence="3" id="KW-1185">Reference proteome</keyword>
<dbReference type="AlphaFoldDB" id="H3ZF01"/>
<evidence type="ECO:0000313" key="2">
    <source>
        <dbReference type="EMBL" id="EHR40819.1"/>
    </source>
</evidence>
<name>H3ZF01_9ALTE</name>
<comment type="caution">
    <text evidence="2">The sequence shown here is derived from an EMBL/GenBank/DDBJ whole genome shotgun (WGS) entry which is preliminary data.</text>
</comment>
<gene>
    <name evidence="2" type="ORF">AJE_09679</name>
</gene>
<dbReference type="eggNOG" id="ENOG5033267">
    <property type="taxonomic scope" value="Bacteria"/>
</dbReference>
<reference evidence="2 3" key="1">
    <citation type="journal article" date="2012" name="J. Bacteriol.">
        <title>Genome Sequence of Extracellular-Protease-Producing Alishewanella jeotgali Isolated from Traditional Korean Fermented Seafood.</title>
        <authorList>
            <person name="Jung J."/>
            <person name="Chun J."/>
            <person name="Park W."/>
        </authorList>
    </citation>
    <scope>NUCLEOTIDE SEQUENCE [LARGE SCALE GENOMIC DNA]</scope>
    <source>
        <strain evidence="2 3">KCTC 22429</strain>
    </source>
</reference>
<dbReference type="Proteomes" id="UP000012046">
    <property type="component" value="Unassembled WGS sequence"/>
</dbReference>
<protein>
    <recommendedName>
        <fullName evidence="4">Type IV pilus biogenesis protein PilP</fullName>
    </recommendedName>
</protein>
<evidence type="ECO:0000313" key="3">
    <source>
        <dbReference type="Proteomes" id="UP000012046"/>
    </source>
</evidence>
<evidence type="ECO:0008006" key="4">
    <source>
        <dbReference type="Google" id="ProtNLM"/>
    </source>
</evidence>
<feature type="chain" id="PRO_5003592297" description="Type IV pilus biogenesis protein PilP" evidence="1">
    <location>
        <begin position="23"/>
        <end position="164"/>
    </location>
</feature>
<dbReference type="PATRIC" id="fig|1129374.4.peg.1928"/>
<dbReference type="EMBL" id="AHTH01000028">
    <property type="protein sequence ID" value="EHR40819.1"/>
    <property type="molecule type" value="Genomic_DNA"/>
</dbReference>
<dbReference type="STRING" id="1129374.AJE_09679"/>
<feature type="signal peptide" evidence="1">
    <location>
        <begin position="1"/>
        <end position="22"/>
    </location>
</feature>